<dbReference type="PROSITE" id="PS50041">
    <property type="entry name" value="C_TYPE_LECTIN_2"/>
    <property type="match status" value="1"/>
</dbReference>
<evidence type="ECO:0000313" key="5">
    <source>
        <dbReference type="EnsemblMetazoa" id="XP_038047163.1"/>
    </source>
</evidence>
<dbReference type="InterPro" id="IPR016186">
    <property type="entry name" value="C-type_lectin-like/link_sf"/>
</dbReference>
<dbReference type="AlphaFoldDB" id="A0A913Z5S5"/>
<dbReference type="Pfam" id="PF00059">
    <property type="entry name" value="Lectin_C"/>
    <property type="match status" value="1"/>
</dbReference>
<evidence type="ECO:0000256" key="2">
    <source>
        <dbReference type="SAM" id="MobiDB-lite"/>
    </source>
</evidence>
<name>A0A913Z5S5_PATMI</name>
<dbReference type="Gene3D" id="3.10.100.10">
    <property type="entry name" value="Mannose-Binding Protein A, subunit A"/>
    <property type="match status" value="1"/>
</dbReference>
<proteinExistence type="predicted"/>
<dbReference type="GeneID" id="119721253"/>
<evidence type="ECO:0000259" key="4">
    <source>
        <dbReference type="PROSITE" id="PS50041"/>
    </source>
</evidence>
<dbReference type="RefSeq" id="XP_038047163.1">
    <property type="nucleotide sequence ID" value="XM_038191235.1"/>
</dbReference>
<sequence>MKLLILTCLTLCLVACEAQLTCPTYWTRNGNSCYRTFGLAQTYMRANDVCQLFTSCGSTGTSTGQGHLVSINSKEENDFVFSFLAGRYGEIPPPPGWLGLSDYDPEQGGQGNFRWADGTIPGSSTFSAWANNAPRQNGNINCAVFGEMILPRWIDIPCEEELPYICEVAASVDACSAASMPPATNPPPSPLLTSPNKPKTIRYSKKHNKYSEPV</sequence>
<dbReference type="PROSITE" id="PS00615">
    <property type="entry name" value="C_TYPE_LECTIN_1"/>
    <property type="match status" value="1"/>
</dbReference>
<dbReference type="InterPro" id="IPR050111">
    <property type="entry name" value="C-type_lectin/snaclec_domain"/>
</dbReference>
<dbReference type="OrthoDB" id="418245at2759"/>
<feature type="domain" description="C-type lectin" evidence="4">
    <location>
        <begin position="29"/>
        <end position="167"/>
    </location>
</feature>
<evidence type="ECO:0000313" key="6">
    <source>
        <dbReference type="Proteomes" id="UP000887568"/>
    </source>
</evidence>
<evidence type="ECO:0000256" key="3">
    <source>
        <dbReference type="SAM" id="SignalP"/>
    </source>
</evidence>
<feature type="region of interest" description="Disordered" evidence="2">
    <location>
        <begin position="178"/>
        <end position="214"/>
    </location>
</feature>
<dbReference type="SMART" id="SM00034">
    <property type="entry name" value="CLECT"/>
    <property type="match status" value="1"/>
</dbReference>
<protein>
    <recommendedName>
        <fullName evidence="4">C-type lectin domain-containing protein</fullName>
    </recommendedName>
</protein>
<keyword evidence="6" id="KW-1185">Reference proteome</keyword>
<dbReference type="InterPro" id="IPR001304">
    <property type="entry name" value="C-type_lectin-like"/>
</dbReference>
<dbReference type="OMA" id="NINCAVF"/>
<dbReference type="EnsemblMetazoa" id="XM_038191235.1">
    <property type="protein sequence ID" value="XP_038047163.1"/>
    <property type="gene ID" value="LOC119721253"/>
</dbReference>
<evidence type="ECO:0000256" key="1">
    <source>
        <dbReference type="ARBA" id="ARBA00023157"/>
    </source>
</evidence>
<reference evidence="5" key="1">
    <citation type="submission" date="2022-11" db="UniProtKB">
        <authorList>
            <consortium name="EnsemblMetazoa"/>
        </authorList>
    </citation>
    <scope>IDENTIFICATION</scope>
</reference>
<dbReference type="InterPro" id="IPR018378">
    <property type="entry name" value="C-type_lectin_CS"/>
</dbReference>
<feature type="signal peptide" evidence="3">
    <location>
        <begin position="1"/>
        <end position="18"/>
    </location>
</feature>
<accession>A0A913Z5S5</accession>
<feature type="compositionally biased region" description="Basic residues" evidence="2">
    <location>
        <begin position="199"/>
        <end position="208"/>
    </location>
</feature>
<dbReference type="Proteomes" id="UP000887568">
    <property type="component" value="Unplaced"/>
</dbReference>
<dbReference type="SUPFAM" id="SSF56436">
    <property type="entry name" value="C-type lectin-like"/>
    <property type="match status" value="1"/>
</dbReference>
<keyword evidence="1" id="KW-1015">Disulfide bond</keyword>
<keyword evidence="3" id="KW-0732">Signal</keyword>
<feature type="chain" id="PRO_5037087660" description="C-type lectin domain-containing protein" evidence="3">
    <location>
        <begin position="19"/>
        <end position="214"/>
    </location>
</feature>
<organism evidence="5 6">
    <name type="scientific">Patiria miniata</name>
    <name type="common">Bat star</name>
    <name type="synonym">Asterina miniata</name>
    <dbReference type="NCBI Taxonomy" id="46514"/>
    <lineage>
        <taxon>Eukaryota</taxon>
        <taxon>Metazoa</taxon>
        <taxon>Echinodermata</taxon>
        <taxon>Eleutherozoa</taxon>
        <taxon>Asterozoa</taxon>
        <taxon>Asteroidea</taxon>
        <taxon>Valvatacea</taxon>
        <taxon>Valvatida</taxon>
        <taxon>Asterinidae</taxon>
        <taxon>Patiria</taxon>
    </lineage>
</organism>
<dbReference type="InterPro" id="IPR016187">
    <property type="entry name" value="CTDL_fold"/>
</dbReference>
<dbReference type="PANTHER" id="PTHR22803">
    <property type="entry name" value="MANNOSE, PHOSPHOLIPASE, LECTIN RECEPTOR RELATED"/>
    <property type="match status" value="1"/>
</dbReference>